<dbReference type="GO" id="GO:0009610">
    <property type="term" value="P:response to symbiotic fungus"/>
    <property type="evidence" value="ECO:0007669"/>
    <property type="project" value="UniProtKB-ARBA"/>
</dbReference>
<feature type="signal peptide" evidence="13">
    <location>
        <begin position="1"/>
        <end position="22"/>
    </location>
</feature>
<dbReference type="GO" id="GO:0009055">
    <property type="term" value="F:electron transfer activity"/>
    <property type="evidence" value="ECO:0007669"/>
    <property type="project" value="InterPro"/>
</dbReference>
<dbReference type="SUPFAM" id="SSF49503">
    <property type="entry name" value="Cupredoxins"/>
    <property type="match status" value="1"/>
</dbReference>
<reference evidence="15" key="1">
    <citation type="submission" date="2023-02" db="EMBL/GenBank/DDBJ databases">
        <title>Genome of toxic invasive species Heracleum sosnowskyi carries increased number of genes despite the absence of recent whole-genome duplications.</title>
        <authorList>
            <person name="Schelkunov M."/>
            <person name="Shtratnikova V."/>
            <person name="Makarenko M."/>
            <person name="Klepikova A."/>
            <person name="Omelchenko D."/>
            <person name="Novikova G."/>
            <person name="Obukhova E."/>
            <person name="Bogdanov V."/>
            <person name="Penin A."/>
            <person name="Logacheva M."/>
        </authorList>
    </citation>
    <scope>NUCLEOTIDE SEQUENCE</scope>
    <source>
        <strain evidence="15">Hsosn_3</strain>
        <tissue evidence="15">Leaf</tissue>
    </source>
</reference>
<sequence>MASIRYFVALALVFAIVAPALATDFIVGDDNGWRTNFDYKTWAASKEFHVGDNLIFRYSPGLHNVHRADLVSFQNCTPSATSVALTTGNDMITLASEGKKWYLCTKATHCATGNMKLAITVLPEVGSPAPAPAMSAATKHGAARMYLAWITAALGTFMMMILN</sequence>
<dbReference type="EMBL" id="JAUIZM010000007">
    <property type="protein sequence ID" value="KAK1376439.1"/>
    <property type="molecule type" value="Genomic_DNA"/>
</dbReference>
<evidence type="ECO:0000256" key="10">
    <source>
        <dbReference type="ARBA" id="ARBA00023157"/>
    </source>
</evidence>
<feature type="transmembrane region" description="Helical" evidence="12">
    <location>
        <begin position="143"/>
        <end position="162"/>
    </location>
</feature>
<feature type="chain" id="PRO_5042232903" evidence="13">
    <location>
        <begin position="23"/>
        <end position="163"/>
    </location>
</feature>
<evidence type="ECO:0000256" key="3">
    <source>
        <dbReference type="ARBA" id="ARBA00022692"/>
    </source>
</evidence>
<evidence type="ECO:0000256" key="2">
    <source>
        <dbReference type="ARBA" id="ARBA00022448"/>
    </source>
</evidence>
<dbReference type="InterPro" id="IPR039391">
    <property type="entry name" value="Phytocyanin-like"/>
</dbReference>
<evidence type="ECO:0000313" key="15">
    <source>
        <dbReference type="EMBL" id="KAK1376439.1"/>
    </source>
</evidence>
<proteinExistence type="predicted"/>
<evidence type="ECO:0000256" key="6">
    <source>
        <dbReference type="ARBA" id="ARBA00022982"/>
    </source>
</evidence>
<keyword evidence="7 12" id="KW-1133">Transmembrane helix</keyword>
<protein>
    <submittedName>
        <fullName evidence="15">Phytocyanin domain-containing protein</fullName>
    </submittedName>
</protein>
<keyword evidence="2" id="KW-0813">Transport</keyword>
<evidence type="ECO:0000256" key="7">
    <source>
        <dbReference type="ARBA" id="ARBA00022989"/>
    </source>
</evidence>
<dbReference type="Pfam" id="PF02298">
    <property type="entry name" value="Cu_bind_like"/>
    <property type="match status" value="1"/>
</dbReference>
<evidence type="ECO:0000256" key="9">
    <source>
        <dbReference type="ARBA" id="ARBA00023136"/>
    </source>
</evidence>
<dbReference type="Gene3D" id="2.60.40.420">
    <property type="entry name" value="Cupredoxins - blue copper proteins"/>
    <property type="match status" value="1"/>
</dbReference>
<keyword evidence="11" id="KW-0325">Glycoprotein</keyword>
<accession>A0AAD8I0X7</accession>
<keyword evidence="4" id="KW-0479">Metal-binding</keyword>
<dbReference type="Proteomes" id="UP001237642">
    <property type="component" value="Unassembled WGS sequence"/>
</dbReference>
<dbReference type="PROSITE" id="PS51485">
    <property type="entry name" value="PHYTOCYANIN"/>
    <property type="match status" value="1"/>
</dbReference>
<dbReference type="InterPro" id="IPR008972">
    <property type="entry name" value="Cupredoxin"/>
</dbReference>
<feature type="domain" description="Phytocyanin" evidence="14">
    <location>
        <begin position="23"/>
        <end position="123"/>
    </location>
</feature>
<name>A0AAD8I0X7_9APIA</name>
<dbReference type="AlphaFoldDB" id="A0AAD8I0X7"/>
<comment type="caution">
    <text evidence="15">The sequence shown here is derived from an EMBL/GenBank/DDBJ whole genome shotgun (WGS) entry which is preliminary data.</text>
</comment>
<keyword evidence="3 12" id="KW-0812">Transmembrane</keyword>
<keyword evidence="9 12" id="KW-0472">Membrane</keyword>
<reference evidence="15" key="2">
    <citation type="submission" date="2023-05" db="EMBL/GenBank/DDBJ databases">
        <authorList>
            <person name="Schelkunov M.I."/>
        </authorList>
    </citation>
    <scope>NUCLEOTIDE SEQUENCE</scope>
    <source>
        <strain evidence="15">Hsosn_3</strain>
        <tissue evidence="15">Leaf</tissue>
    </source>
</reference>
<gene>
    <name evidence="15" type="ORF">POM88_032632</name>
</gene>
<evidence type="ECO:0000313" key="16">
    <source>
        <dbReference type="Proteomes" id="UP001237642"/>
    </source>
</evidence>
<organism evidence="15 16">
    <name type="scientific">Heracleum sosnowskyi</name>
    <dbReference type="NCBI Taxonomy" id="360622"/>
    <lineage>
        <taxon>Eukaryota</taxon>
        <taxon>Viridiplantae</taxon>
        <taxon>Streptophyta</taxon>
        <taxon>Embryophyta</taxon>
        <taxon>Tracheophyta</taxon>
        <taxon>Spermatophyta</taxon>
        <taxon>Magnoliopsida</taxon>
        <taxon>eudicotyledons</taxon>
        <taxon>Gunneridae</taxon>
        <taxon>Pentapetalae</taxon>
        <taxon>asterids</taxon>
        <taxon>campanulids</taxon>
        <taxon>Apiales</taxon>
        <taxon>Apiaceae</taxon>
        <taxon>Apioideae</taxon>
        <taxon>apioid superclade</taxon>
        <taxon>Tordylieae</taxon>
        <taxon>Tordyliinae</taxon>
        <taxon>Heracleum</taxon>
    </lineage>
</organism>
<evidence type="ECO:0000256" key="8">
    <source>
        <dbReference type="ARBA" id="ARBA00023008"/>
    </source>
</evidence>
<dbReference type="PANTHER" id="PTHR33021">
    <property type="entry name" value="BLUE COPPER PROTEIN"/>
    <property type="match status" value="1"/>
</dbReference>
<evidence type="ECO:0000256" key="5">
    <source>
        <dbReference type="ARBA" id="ARBA00022729"/>
    </source>
</evidence>
<evidence type="ECO:0000256" key="11">
    <source>
        <dbReference type="ARBA" id="ARBA00023180"/>
    </source>
</evidence>
<keyword evidence="16" id="KW-1185">Reference proteome</keyword>
<evidence type="ECO:0000256" key="12">
    <source>
        <dbReference type="SAM" id="Phobius"/>
    </source>
</evidence>
<evidence type="ECO:0000256" key="1">
    <source>
        <dbReference type="ARBA" id="ARBA00004479"/>
    </source>
</evidence>
<evidence type="ECO:0000256" key="13">
    <source>
        <dbReference type="SAM" id="SignalP"/>
    </source>
</evidence>
<dbReference type="FunFam" id="2.60.40.420:FF:000067">
    <property type="entry name" value="Cupredoxin superfamily protein"/>
    <property type="match status" value="1"/>
</dbReference>
<dbReference type="PANTHER" id="PTHR33021:SF408">
    <property type="entry name" value="PHYTOCYANIN DOMAIN-CONTAINING PROTEIN"/>
    <property type="match status" value="1"/>
</dbReference>
<evidence type="ECO:0000256" key="4">
    <source>
        <dbReference type="ARBA" id="ARBA00022723"/>
    </source>
</evidence>
<dbReference type="GO" id="GO:0005886">
    <property type="term" value="C:plasma membrane"/>
    <property type="evidence" value="ECO:0007669"/>
    <property type="project" value="TreeGrafter"/>
</dbReference>
<dbReference type="InterPro" id="IPR003245">
    <property type="entry name" value="Phytocyanin_dom"/>
</dbReference>
<comment type="subcellular location">
    <subcellularLocation>
        <location evidence="1">Membrane</location>
        <topology evidence="1">Single-pass type I membrane protein</topology>
    </subcellularLocation>
</comment>
<keyword evidence="5 13" id="KW-0732">Signal</keyword>
<keyword evidence="6" id="KW-0249">Electron transport</keyword>
<keyword evidence="8" id="KW-0186">Copper</keyword>
<dbReference type="GO" id="GO:0046872">
    <property type="term" value="F:metal ion binding"/>
    <property type="evidence" value="ECO:0007669"/>
    <property type="project" value="UniProtKB-KW"/>
</dbReference>
<evidence type="ECO:0000259" key="14">
    <source>
        <dbReference type="PROSITE" id="PS51485"/>
    </source>
</evidence>
<dbReference type="CDD" id="cd04216">
    <property type="entry name" value="Phytocyanin"/>
    <property type="match status" value="1"/>
</dbReference>
<keyword evidence="10" id="KW-1015">Disulfide bond</keyword>